<evidence type="ECO:0000256" key="8">
    <source>
        <dbReference type="ARBA" id="ARBA00039966"/>
    </source>
</evidence>
<dbReference type="FunCoup" id="H2Z224">
    <property type="interactions" value="70"/>
</dbReference>
<comment type="subcellular location">
    <subcellularLocation>
        <location evidence="1">Cytoplasm</location>
        <location evidence="1">Cytoskeleton</location>
    </subcellularLocation>
</comment>
<evidence type="ECO:0000256" key="9">
    <source>
        <dbReference type="ARBA" id="ARBA00041958"/>
    </source>
</evidence>
<reference evidence="10" key="3">
    <citation type="submission" date="2025-09" db="UniProtKB">
        <authorList>
            <consortium name="Ensembl"/>
        </authorList>
    </citation>
    <scope>IDENTIFICATION</scope>
</reference>
<keyword evidence="6" id="KW-0206">Cytoskeleton</keyword>
<evidence type="ECO:0000256" key="2">
    <source>
        <dbReference type="ARBA" id="ARBA00011375"/>
    </source>
</evidence>
<reference evidence="11" key="1">
    <citation type="submission" date="2003-08" db="EMBL/GenBank/DDBJ databases">
        <authorList>
            <person name="Birren B."/>
            <person name="Nusbaum C."/>
            <person name="Abebe A."/>
            <person name="Abouelleil A."/>
            <person name="Adekoya E."/>
            <person name="Ait-zahra M."/>
            <person name="Allen N."/>
            <person name="Allen T."/>
            <person name="An P."/>
            <person name="Anderson M."/>
            <person name="Anderson S."/>
            <person name="Arachchi H."/>
            <person name="Armbruster J."/>
            <person name="Bachantsang P."/>
            <person name="Baldwin J."/>
            <person name="Barry A."/>
            <person name="Bayul T."/>
            <person name="Blitshsteyn B."/>
            <person name="Bloom T."/>
            <person name="Blye J."/>
            <person name="Boguslavskiy L."/>
            <person name="Borowsky M."/>
            <person name="Boukhgalter B."/>
            <person name="Brunache A."/>
            <person name="Butler J."/>
            <person name="Calixte N."/>
            <person name="Calvo S."/>
            <person name="Camarata J."/>
            <person name="Campo K."/>
            <person name="Chang J."/>
            <person name="Cheshatsang Y."/>
            <person name="Citroen M."/>
            <person name="Collymore A."/>
            <person name="Considine T."/>
            <person name="Cook A."/>
            <person name="Cooke P."/>
            <person name="Corum B."/>
            <person name="Cuomo C."/>
            <person name="David R."/>
            <person name="Dawoe T."/>
            <person name="Degray S."/>
            <person name="Dodge S."/>
            <person name="Dooley K."/>
            <person name="Dorje P."/>
            <person name="Dorjee K."/>
            <person name="Dorris L."/>
            <person name="Duffey N."/>
            <person name="Dupes A."/>
            <person name="Elkins T."/>
            <person name="Engels R."/>
            <person name="Erickson J."/>
            <person name="Farina A."/>
            <person name="Faro S."/>
            <person name="Ferreira P."/>
            <person name="Fischer H."/>
            <person name="Fitzgerald M."/>
            <person name="Foley K."/>
            <person name="Gage D."/>
            <person name="Galagan J."/>
            <person name="Gearin G."/>
            <person name="Gnerre S."/>
            <person name="Gnirke A."/>
            <person name="Goyette A."/>
            <person name="Graham J."/>
            <person name="Grandbois E."/>
            <person name="Gyaltsen K."/>
            <person name="Hafez N."/>
            <person name="Hagopian D."/>
            <person name="Hagos B."/>
            <person name="Hall J."/>
            <person name="Hatcher B."/>
            <person name="Heller A."/>
            <person name="Higgins H."/>
            <person name="Honan T."/>
            <person name="Horn A."/>
            <person name="Houde N."/>
            <person name="Hughes L."/>
            <person name="Hulme W."/>
            <person name="Husby E."/>
            <person name="Iliev I."/>
            <person name="Jaffe D."/>
            <person name="Jones C."/>
            <person name="Kamal M."/>
            <person name="Kamat A."/>
            <person name="Kamvysselis M."/>
            <person name="Karlsson E."/>
            <person name="Kells C."/>
            <person name="Kieu A."/>
            <person name="Kisner P."/>
            <person name="Kodira C."/>
            <person name="Kulbokas E."/>
            <person name="Labutti K."/>
            <person name="Lama D."/>
            <person name="Landers T."/>
            <person name="Leger J."/>
            <person name="Levine S."/>
            <person name="Lewis D."/>
            <person name="Lewis T."/>
            <person name="Lindblad-toh K."/>
            <person name="Liu X."/>
            <person name="Lokyitsang T."/>
            <person name="Lokyitsang Y."/>
            <person name="Lucien O."/>
            <person name="Lui A."/>
            <person name="Ma L.J."/>
            <person name="Mabbitt R."/>
            <person name="Macdonald J."/>
            <person name="Maclean C."/>
            <person name="Major J."/>
            <person name="Manning J."/>
            <person name="Marabella R."/>
            <person name="Maru K."/>
            <person name="Matthews C."/>
            <person name="Mauceli E."/>
            <person name="Mccarthy M."/>
            <person name="Mcdonough S."/>
            <person name="Mcghee T."/>
            <person name="Meldrim J."/>
            <person name="Meneus L."/>
            <person name="Mesirov J."/>
            <person name="Mihalev A."/>
            <person name="Mihova T."/>
            <person name="Mikkelsen T."/>
            <person name="Mlenga V."/>
            <person name="Moru K."/>
            <person name="Mozes J."/>
            <person name="Mulrain L."/>
            <person name="Munson G."/>
            <person name="Naylor J."/>
            <person name="Newes C."/>
            <person name="Nguyen C."/>
            <person name="Nguyen N."/>
            <person name="Nguyen T."/>
            <person name="Nicol R."/>
            <person name="Nielsen C."/>
            <person name="Nizzari M."/>
            <person name="Norbu C."/>
            <person name="Norbu N."/>
            <person name="O'donnell P."/>
            <person name="Okoawo O."/>
            <person name="O'leary S."/>
            <person name="Omotosho B."/>
            <person name="O'neill K."/>
            <person name="Osman S."/>
            <person name="Parker S."/>
            <person name="Perrin D."/>
            <person name="Phunkhang P."/>
            <person name="Piqani B."/>
            <person name="Purcell S."/>
            <person name="Rachupka T."/>
            <person name="Ramasamy U."/>
            <person name="Rameau R."/>
            <person name="Ray V."/>
            <person name="Raymond C."/>
            <person name="Retta R."/>
            <person name="Richardson S."/>
            <person name="Rise C."/>
            <person name="Rodriguez J."/>
            <person name="Rogers J."/>
            <person name="Rogov P."/>
            <person name="Rutman M."/>
            <person name="Schupbach R."/>
            <person name="Seaman C."/>
            <person name="Settipalli S."/>
            <person name="Sharpe T."/>
            <person name="Sheridan J."/>
            <person name="Sherpa N."/>
            <person name="Shi J."/>
            <person name="Smirnov S."/>
            <person name="Smith C."/>
            <person name="Sougnez C."/>
            <person name="Spencer B."/>
            <person name="Stalker J."/>
            <person name="Stange-thomann N."/>
            <person name="Stavropoulos S."/>
            <person name="Stetson K."/>
            <person name="Stone C."/>
            <person name="Stone S."/>
            <person name="Stubbs M."/>
            <person name="Talamas J."/>
            <person name="Tchuinga P."/>
            <person name="Tenzing P."/>
            <person name="Tesfaye S."/>
            <person name="Theodore J."/>
            <person name="Thoulutsang Y."/>
            <person name="Topham K."/>
            <person name="Towey S."/>
            <person name="Tsamla T."/>
            <person name="Tsomo N."/>
            <person name="Vallee D."/>
            <person name="Vassiliev H."/>
            <person name="Venkataraman V."/>
            <person name="Vinson J."/>
            <person name="Vo A."/>
            <person name="Wade C."/>
            <person name="Wang S."/>
            <person name="Wangchuk T."/>
            <person name="Wangdi T."/>
            <person name="Whittaker C."/>
            <person name="Wilkinson J."/>
            <person name="Wu Y."/>
            <person name="Wyman D."/>
            <person name="Yadav S."/>
            <person name="Yang S."/>
            <person name="Yang X."/>
            <person name="Yeager S."/>
            <person name="Yee E."/>
            <person name="Young G."/>
            <person name="Zainoun J."/>
            <person name="Zembeck L."/>
            <person name="Zimmer A."/>
            <person name="Zody M."/>
            <person name="Lander E."/>
        </authorList>
    </citation>
    <scope>NUCLEOTIDE SEQUENCE [LARGE SCALE GENOMIC DNA]</scope>
</reference>
<dbReference type="GO" id="GO:0097431">
    <property type="term" value="C:mitotic spindle pole"/>
    <property type="evidence" value="ECO:0007669"/>
    <property type="project" value="TreeGrafter"/>
</dbReference>
<dbReference type="HOGENOM" id="CLU_046369_1_1_1"/>
<dbReference type="Proteomes" id="UP000007875">
    <property type="component" value="Unassembled WGS sequence"/>
</dbReference>
<comment type="similarity">
    <text evidence="7">Belongs to the RMDN family.</text>
</comment>
<dbReference type="Pfam" id="PF21033">
    <property type="entry name" value="RMD1-3"/>
    <property type="match status" value="1"/>
</dbReference>
<evidence type="ECO:0000313" key="10">
    <source>
        <dbReference type="Ensembl" id="ENSCSAVP00000011636.1"/>
    </source>
</evidence>
<dbReference type="GeneTree" id="ENSGT00950000182992"/>
<evidence type="ECO:0000256" key="7">
    <source>
        <dbReference type="ARBA" id="ARBA00038360"/>
    </source>
</evidence>
<dbReference type="InterPro" id="IPR049039">
    <property type="entry name" value="RMD1-3_a_helical_rpt"/>
</dbReference>
<comment type="subunit">
    <text evidence="2">Interacts with microtubules.</text>
</comment>
<dbReference type="eggNOG" id="ENOG502QSJV">
    <property type="taxonomic scope" value="Eukaryota"/>
</dbReference>
<reference evidence="10" key="2">
    <citation type="submission" date="2025-08" db="UniProtKB">
        <authorList>
            <consortium name="Ensembl"/>
        </authorList>
    </citation>
    <scope>IDENTIFICATION</scope>
</reference>
<dbReference type="GO" id="GO:0005739">
    <property type="term" value="C:mitochondrion"/>
    <property type="evidence" value="ECO:0007669"/>
    <property type="project" value="TreeGrafter"/>
</dbReference>
<keyword evidence="5" id="KW-0802">TPR repeat</keyword>
<evidence type="ECO:0000256" key="4">
    <source>
        <dbReference type="ARBA" id="ARBA00022737"/>
    </source>
</evidence>
<dbReference type="SUPFAM" id="SSF48452">
    <property type="entry name" value="TPR-like"/>
    <property type="match status" value="1"/>
</dbReference>
<organism evidence="10 11">
    <name type="scientific">Ciona savignyi</name>
    <name type="common">Pacific transparent sea squirt</name>
    <dbReference type="NCBI Taxonomy" id="51511"/>
    <lineage>
        <taxon>Eukaryota</taxon>
        <taxon>Metazoa</taxon>
        <taxon>Chordata</taxon>
        <taxon>Tunicata</taxon>
        <taxon>Ascidiacea</taxon>
        <taxon>Phlebobranchia</taxon>
        <taxon>Cionidae</taxon>
        <taxon>Ciona</taxon>
    </lineage>
</organism>
<keyword evidence="3" id="KW-0963">Cytoplasm</keyword>
<dbReference type="PANTHER" id="PTHR16056:SF16">
    <property type="entry name" value="REGULATOR OF MICROTUBULE DYNAMICS PROTEIN 1"/>
    <property type="match status" value="1"/>
</dbReference>
<dbReference type="Ensembl" id="ENSCSAVT00000011771.1">
    <property type="protein sequence ID" value="ENSCSAVP00000011636.1"/>
    <property type="gene ID" value="ENSCSAVG00000006823.1"/>
</dbReference>
<evidence type="ECO:0000256" key="5">
    <source>
        <dbReference type="ARBA" id="ARBA00022803"/>
    </source>
</evidence>
<dbReference type="InParanoid" id="H2Z224"/>
<dbReference type="InterPro" id="IPR011990">
    <property type="entry name" value="TPR-like_helical_dom_sf"/>
</dbReference>
<keyword evidence="4" id="KW-0677">Repeat</keyword>
<evidence type="ECO:0000313" key="11">
    <source>
        <dbReference type="Proteomes" id="UP000007875"/>
    </source>
</evidence>
<dbReference type="STRING" id="51511.ENSCSAVP00000011636"/>
<dbReference type="Gene3D" id="1.25.40.10">
    <property type="entry name" value="Tetratricopeptide repeat domain"/>
    <property type="match status" value="1"/>
</dbReference>
<dbReference type="GO" id="GO:0008017">
    <property type="term" value="F:microtubule binding"/>
    <property type="evidence" value="ECO:0007669"/>
    <property type="project" value="TreeGrafter"/>
</dbReference>
<dbReference type="GO" id="GO:0005876">
    <property type="term" value="C:spindle microtubule"/>
    <property type="evidence" value="ECO:0007669"/>
    <property type="project" value="TreeGrafter"/>
</dbReference>
<accession>H2Z224</accession>
<protein>
    <recommendedName>
        <fullName evidence="8">Regulator of microtubule dynamics protein 1</fullName>
    </recommendedName>
    <alternativeName>
        <fullName evidence="9">Protein FAM82B</fullName>
    </alternativeName>
</protein>
<dbReference type="OMA" id="KDVEILW"/>
<dbReference type="AlphaFoldDB" id="H2Z224"/>
<evidence type="ECO:0000256" key="6">
    <source>
        <dbReference type="ARBA" id="ARBA00023212"/>
    </source>
</evidence>
<sequence>KSNDQLVIEESDKLYNSGGQYRELYDYLKTHSDSKNSDILWRLARAGRDLALKGDAVSNEEKKALIYEAFNSSKLALEADETNFAAHKWFAITIGDVGDYEGTKVKISNAFIIRDHLERAIELNPSDATTLHCLGMWCFVFADMPWWQHKMAAVIFGTPPSATYKEAAEYFMQAERVDPNFYSVNLLLLGKTYMKMNDNKRAMLFLDRTIHYPVLNAEDEEAKAEAEILLK</sequence>
<proteinExistence type="inferred from homology"/>
<evidence type="ECO:0000256" key="1">
    <source>
        <dbReference type="ARBA" id="ARBA00004245"/>
    </source>
</evidence>
<evidence type="ECO:0000256" key="3">
    <source>
        <dbReference type="ARBA" id="ARBA00022490"/>
    </source>
</evidence>
<keyword evidence="11" id="KW-1185">Reference proteome</keyword>
<name>H2Z224_CIOSA</name>
<dbReference type="PANTHER" id="PTHR16056">
    <property type="entry name" value="REGULATOR OF MICROTUBULE DYNAMICS PROTEIN"/>
    <property type="match status" value="1"/>
</dbReference>